<sequence>MSVFEIIKITKLNHEYFTADKLVMTDLEGKPNSLLTDLLRDVVTKIEILLDFEQLDSTQEVITALKGVTPLPDDVLDEYTKILDQSVVGVNFVSKRSELEIVYR</sequence>
<dbReference type="AlphaFoldDB" id="A0AAU9D6J1"/>
<evidence type="ECO:0000313" key="1">
    <source>
        <dbReference type="EMBL" id="BDR59469.1"/>
    </source>
</evidence>
<dbReference type="Proteomes" id="UP001321861">
    <property type="component" value="Chromosome"/>
</dbReference>
<protein>
    <submittedName>
        <fullName evidence="1">Uncharacterized protein</fullName>
    </submittedName>
</protein>
<gene>
    <name evidence="1" type="ORF">XA3_19100</name>
</gene>
<dbReference type="KEGG" id="xap:XA3_19100"/>
<name>A0AAU9D6J1_9LACO</name>
<proteinExistence type="predicted"/>
<keyword evidence="2" id="KW-1185">Reference proteome</keyword>
<reference evidence="1 2" key="1">
    <citation type="journal article" date="2023" name="Microbiol. Spectr.">
        <title>Symbiosis of Carpenter Bees with Uncharacterized Lactic Acid Bacteria Showing NAD Auxotrophy.</title>
        <authorList>
            <person name="Kawasaki S."/>
            <person name="Ozawa K."/>
            <person name="Mori T."/>
            <person name="Yamamoto A."/>
            <person name="Ito M."/>
            <person name="Ohkuma M."/>
            <person name="Sakamoto M."/>
            <person name="Matsutani M."/>
        </authorList>
    </citation>
    <scope>NUCLEOTIDE SEQUENCE [LARGE SCALE GENOMIC DNA]</scope>
    <source>
        <strain evidence="1 2">XA3</strain>
    </source>
</reference>
<organism evidence="1 2">
    <name type="scientific">Xylocopilactobacillus apicola</name>
    <dbReference type="NCBI Taxonomy" id="2932184"/>
    <lineage>
        <taxon>Bacteria</taxon>
        <taxon>Bacillati</taxon>
        <taxon>Bacillota</taxon>
        <taxon>Bacilli</taxon>
        <taxon>Lactobacillales</taxon>
        <taxon>Lactobacillaceae</taxon>
        <taxon>Xylocopilactobacillus</taxon>
    </lineage>
</organism>
<accession>A0AAU9D6J1</accession>
<dbReference type="RefSeq" id="WP_317635260.1">
    <property type="nucleotide sequence ID" value="NZ_AP026802.1"/>
</dbReference>
<evidence type="ECO:0000313" key="2">
    <source>
        <dbReference type="Proteomes" id="UP001321861"/>
    </source>
</evidence>
<dbReference type="EMBL" id="AP026802">
    <property type="protein sequence ID" value="BDR59469.1"/>
    <property type="molecule type" value="Genomic_DNA"/>
</dbReference>